<dbReference type="Proteomes" id="UP000654075">
    <property type="component" value="Unassembled WGS sequence"/>
</dbReference>
<feature type="region of interest" description="Disordered" evidence="2">
    <location>
        <begin position="750"/>
        <end position="800"/>
    </location>
</feature>
<feature type="compositionally biased region" description="Low complexity" evidence="2">
    <location>
        <begin position="559"/>
        <end position="570"/>
    </location>
</feature>
<feature type="region of interest" description="Disordered" evidence="2">
    <location>
        <begin position="266"/>
        <end position="304"/>
    </location>
</feature>
<dbReference type="GO" id="GO:0005768">
    <property type="term" value="C:endosome"/>
    <property type="evidence" value="ECO:0007669"/>
    <property type="project" value="TreeGrafter"/>
</dbReference>
<evidence type="ECO:0000256" key="2">
    <source>
        <dbReference type="SAM" id="MobiDB-lite"/>
    </source>
</evidence>
<feature type="region of interest" description="Disordered" evidence="2">
    <location>
        <begin position="558"/>
        <end position="596"/>
    </location>
</feature>
<dbReference type="GO" id="GO:0005802">
    <property type="term" value="C:trans-Golgi network"/>
    <property type="evidence" value="ECO:0007669"/>
    <property type="project" value="TreeGrafter"/>
</dbReference>
<evidence type="ECO:0000256" key="1">
    <source>
        <dbReference type="SAM" id="Coils"/>
    </source>
</evidence>
<feature type="compositionally biased region" description="Low complexity" evidence="2">
    <location>
        <begin position="963"/>
        <end position="985"/>
    </location>
</feature>
<feature type="region of interest" description="Disordered" evidence="2">
    <location>
        <begin position="946"/>
        <end position="989"/>
    </location>
</feature>
<dbReference type="PANTHER" id="PTHR23211">
    <property type="entry name" value="TRANS-GOLGI NETWORK INTEGRAL MEMBRANE PROTEIN TGN38"/>
    <property type="match status" value="1"/>
</dbReference>
<comment type="caution">
    <text evidence="3">The sequence shown here is derived from an EMBL/GenBank/DDBJ whole genome shotgun (WGS) entry which is preliminary data.</text>
</comment>
<protein>
    <submittedName>
        <fullName evidence="3">Uncharacterized protein</fullName>
    </submittedName>
</protein>
<evidence type="ECO:0000313" key="3">
    <source>
        <dbReference type="EMBL" id="CAE8617366.1"/>
    </source>
</evidence>
<keyword evidence="4" id="KW-1185">Reference proteome</keyword>
<accession>A0A813G3D7</accession>
<sequence length="1059" mass="115152">MEDQAVNRSPSHRQIACSARLVQPPETGIAAALQWVATYEDHVARVASRPSCASYPGGFVIGLADAAEDLGRLASANSLWLDEMVRELSSGSIIRSALVSCQLLDKESSGFLSWEQGDVQQMVVWVFQQHGFQPPSQQDTHKLFAQFAGGRSDGLLGIRCCLFIVDAMFRGIVHDVAGPRPPGRRLSVAVDTPLSQLAALPGFDTKRSLQDLAMPVGIGQHSVLEVLNLFVEGVSEQLGWDNPGHLRAPSQGCSAIASALAVTPCAPSSGRASTGTNSSATRASSRDPRASQRKVSPSKAALSPALRPSQLVLRAETAEAEVDRLREALKRKVAFTSSQASNNNKTRSDELQARLSAAAEDLAVALGEVTSLQGQLAHSQQQQQEQLQQQQQVLQQEQQKQQQQPQLQQELKQQLSALQQPSQDVRKVSGEVYLGRLPEAARYTQEILFCIRSILRRVLLNNLQRQGPVSNPIQMVEALRTHISQLWSAVHCLWNARPLVEDAVQELHRIPGAVDILAANARSAPNSARDAAPPWQEAVLGPCESEVKQLLDRLAQLVPGSGASPSPGAPKSQEPVSVAQRPPFSGQRSTASAEKWVAGHQKRWQSAVVKQLEYPGGETLDFLELGPGLAAMALENAPHWLRIREALESGSLLRRAFQSFRSCDRTRCGVLTWEDGQIMDFVNTVFRRQEGLSPPTADQTFPVYLRFSGSREGRLDARDCLCLVDALLRSAIHTSRLPVLQQEDMASTASSATQAALSAEKSSTKAPPPRKSAHSQQRMLSASRAESLQTLTSSDPLSPCRISRAVGGEGFLREAVASQENRIQELERRLSEVAAGSSQARLLLRTPSAPTVLLHGSIRQSSQPPLPQQPQPQQQQQQQQPAQTVITTTTSRQSSQQQLPQLPLATVITATSQQLPQYQIATTATNGNNQQLPQHQMAITTATNNNGNQQQQTLASRSTAVEHQLQQQPQHHYQQPQQEQQQQPQHQHHVLASASRLHLLETAIAASAASVSHTALKMQAPLQQQPSARMWSSPLLGVAQARSLSPPPCGLRSKAGQSL</sequence>
<proteinExistence type="predicted"/>
<feature type="compositionally biased region" description="Polar residues" evidence="2">
    <location>
        <begin position="270"/>
        <end position="283"/>
    </location>
</feature>
<feature type="coiled-coil region" evidence="1">
    <location>
        <begin position="809"/>
        <end position="836"/>
    </location>
</feature>
<organism evidence="3 4">
    <name type="scientific">Polarella glacialis</name>
    <name type="common">Dinoflagellate</name>
    <dbReference type="NCBI Taxonomy" id="89957"/>
    <lineage>
        <taxon>Eukaryota</taxon>
        <taxon>Sar</taxon>
        <taxon>Alveolata</taxon>
        <taxon>Dinophyceae</taxon>
        <taxon>Suessiales</taxon>
        <taxon>Suessiaceae</taxon>
        <taxon>Polarella</taxon>
    </lineage>
</organism>
<reference evidence="3" key="1">
    <citation type="submission" date="2021-02" db="EMBL/GenBank/DDBJ databases">
        <authorList>
            <person name="Dougan E. K."/>
            <person name="Rhodes N."/>
            <person name="Thang M."/>
            <person name="Chan C."/>
        </authorList>
    </citation>
    <scope>NUCLEOTIDE SEQUENCE</scope>
</reference>
<evidence type="ECO:0000313" key="4">
    <source>
        <dbReference type="Proteomes" id="UP000654075"/>
    </source>
</evidence>
<keyword evidence="1" id="KW-0175">Coiled coil</keyword>
<feature type="compositionally biased region" description="Polar residues" evidence="2">
    <location>
        <begin position="774"/>
        <end position="796"/>
    </location>
</feature>
<feature type="compositionally biased region" description="Low complexity" evidence="2">
    <location>
        <begin position="871"/>
        <end position="898"/>
    </location>
</feature>
<name>A0A813G3D7_POLGL</name>
<feature type="compositionally biased region" description="Low complexity" evidence="2">
    <location>
        <begin position="750"/>
        <end position="759"/>
    </location>
</feature>
<dbReference type="AlphaFoldDB" id="A0A813G3D7"/>
<dbReference type="PANTHER" id="PTHR23211:SF0">
    <property type="entry name" value="TRANS-GOLGI NETWORK INTEGRAL MEMBRANE PROTEIN 2"/>
    <property type="match status" value="1"/>
</dbReference>
<dbReference type="OrthoDB" id="504170at2759"/>
<gene>
    <name evidence="3" type="ORF">PGLA1383_LOCUS35027</name>
</gene>
<dbReference type="EMBL" id="CAJNNV010026137">
    <property type="protein sequence ID" value="CAE8617366.1"/>
    <property type="molecule type" value="Genomic_DNA"/>
</dbReference>
<feature type="region of interest" description="Disordered" evidence="2">
    <location>
        <begin position="859"/>
        <end position="898"/>
    </location>
</feature>
<feature type="coiled-coil region" evidence="1">
    <location>
        <begin position="377"/>
        <end position="404"/>
    </location>
</feature>
<dbReference type="GO" id="GO:0030140">
    <property type="term" value="C:trans-Golgi network transport vesicle"/>
    <property type="evidence" value="ECO:0007669"/>
    <property type="project" value="TreeGrafter"/>
</dbReference>